<keyword evidence="2" id="KW-1185">Reference proteome</keyword>
<evidence type="ECO:0000313" key="2">
    <source>
        <dbReference type="Proteomes" id="UP000237347"/>
    </source>
</evidence>
<protein>
    <submittedName>
        <fullName evidence="1">Uncharacterized protein</fullName>
    </submittedName>
</protein>
<dbReference type="EMBL" id="PKMF04000222">
    <property type="protein sequence ID" value="KAK7842341.1"/>
    <property type="molecule type" value="Genomic_DNA"/>
</dbReference>
<name>A0AAW0KUI2_QUESU</name>
<accession>A0AAW0KUI2</accession>
<sequence length="79" mass="8931">MKRTVIWTDSLGVRSGNESESSVNEYTCDGGRLAGGNEDEEQEVINFIRKSDVDVRVWDQTEPMKVSQVYSTGLWGSYH</sequence>
<proteinExistence type="predicted"/>
<organism evidence="1 2">
    <name type="scientific">Quercus suber</name>
    <name type="common">Cork oak</name>
    <dbReference type="NCBI Taxonomy" id="58331"/>
    <lineage>
        <taxon>Eukaryota</taxon>
        <taxon>Viridiplantae</taxon>
        <taxon>Streptophyta</taxon>
        <taxon>Embryophyta</taxon>
        <taxon>Tracheophyta</taxon>
        <taxon>Spermatophyta</taxon>
        <taxon>Magnoliopsida</taxon>
        <taxon>eudicotyledons</taxon>
        <taxon>Gunneridae</taxon>
        <taxon>Pentapetalae</taxon>
        <taxon>rosids</taxon>
        <taxon>fabids</taxon>
        <taxon>Fagales</taxon>
        <taxon>Fagaceae</taxon>
        <taxon>Quercus</taxon>
    </lineage>
</organism>
<comment type="caution">
    <text evidence="1">The sequence shown here is derived from an EMBL/GenBank/DDBJ whole genome shotgun (WGS) entry which is preliminary data.</text>
</comment>
<gene>
    <name evidence="1" type="ORF">CFP56_014092</name>
</gene>
<dbReference type="AlphaFoldDB" id="A0AAW0KUI2"/>
<dbReference type="Proteomes" id="UP000237347">
    <property type="component" value="Unassembled WGS sequence"/>
</dbReference>
<evidence type="ECO:0000313" key="1">
    <source>
        <dbReference type="EMBL" id="KAK7842341.1"/>
    </source>
</evidence>
<reference evidence="1 2" key="1">
    <citation type="journal article" date="2018" name="Sci. Data">
        <title>The draft genome sequence of cork oak.</title>
        <authorList>
            <person name="Ramos A.M."/>
            <person name="Usie A."/>
            <person name="Barbosa P."/>
            <person name="Barros P.M."/>
            <person name="Capote T."/>
            <person name="Chaves I."/>
            <person name="Simoes F."/>
            <person name="Abreu I."/>
            <person name="Carrasquinho I."/>
            <person name="Faro C."/>
            <person name="Guimaraes J.B."/>
            <person name="Mendonca D."/>
            <person name="Nobrega F."/>
            <person name="Rodrigues L."/>
            <person name="Saibo N.J.M."/>
            <person name="Varela M.C."/>
            <person name="Egas C."/>
            <person name="Matos J."/>
            <person name="Miguel C.M."/>
            <person name="Oliveira M.M."/>
            <person name="Ricardo C.P."/>
            <person name="Goncalves S."/>
        </authorList>
    </citation>
    <scope>NUCLEOTIDE SEQUENCE [LARGE SCALE GENOMIC DNA]</scope>
    <source>
        <strain evidence="2">cv. HL8</strain>
    </source>
</reference>